<dbReference type="STRING" id="128403.WA1_18795"/>
<dbReference type="Proteomes" id="UP000076925">
    <property type="component" value="Unassembled WGS sequence"/>
</dbReference>
<comment type="caution">
    <text evidence="1">The sequence shown here is derived from an EMBL/GenBank/DDBJ whole genome shotgun (WGS) entry which is preliminary data.</text>
</comment>
<dbReference type="OrthoDB" id="1729677at2"/>
<keyword evidence="2" id="KW-1185">Reference proteome</keyword>
<evidence type="ECO:0000313" key="1">
    <source>
        <dbReference type="EMBL" id="KYC42051.1"/>
    </source>
</evidence>
<name>A0A139XBI5_9CYAN</name>
<evidence type="ECO:0000313" key="2">
    <source>
        <dbReference type="Proteomes" id="UP000076925"/>
    </source>
</evidence>
<gene>
    <name evidence="1" type="ORF">WA1_18795</name>
</gene>
<dbReference type="EMBL" id="ANNX02000020">
    <property type="protein sequence ID" value="KYC42051.1"/>
    <property type="molecule type" value="Genomic_DNA"/>
</dbReference>
<protein>
    <submittedName>
        <fullName evidence="1">Uncharacterized protein</fullName>
    </submittedName>
</protein>
<proteinExistence type="predicted"/>
<accession>A0A139XBI5</accession>
<reference evidence="1 2" key="1">
    <citation type="journal article" date="2013" name="Genome Biol. Evol.">
        <title>Genomes of Stigonematalean cyanobacteria (subsection V) and the evolution of oxygenic photosynthesis from prokaryotes to plastids.</title>
        <authorList>
            <person name="Dagan T."/>
            <person name="Roettger M."/>
            <person name="Stucken K."/>
            <person name="Landan G."/>
            <person name="Koch R."/>
            <person name="Major P."/>
            <person name="Gould S.B."/>
            <person name="Goremykin V.V."/>
            <person name="Rippka R."/>
            <person name="Tandeau de Marsac N."/>
            <person name="Gugger M."/>
            <person name="Lockhart P.J."/>
            <person name="Allen J.F."/>
            <person name="Brune I."/>
            <person name="Maus I."/>
            <person name="Puhler A."/>
            <person name="Martin W.F."/>
        </authorList>
    </citation>
    <scope>NUCLEOTIDE SEQUENCE [LARGE SCALE GENOMIC DNA]</scope>
    <source>
        <strain evidence="1 2">PCC 7110</strain>
    </source>
</reference>
<organism evidence="1 2">
    <name type="scientific">Scytonema hofmannii PCC 7110</name>
    <dbReference type="NCBI Taxonomy" id="128403"/>
    <lineage>
        <taxon>Bacteria</taxon>
        <taxon>Bacillati</taxon>
        <taxon>Cyanobacteriota</taxon>
        <taxon>Cyanophyceae</taxon>
        <taxon>Nostocales</taxon>
        <taxon>Scytonemataceae</taxon>
        <taxon>Scytonema</taxon>
    </lineage>
</organism>
<sequence>MKYSFLAILREGIPYHKSLREYTGSVTSVILMQQLDYWFHKYPDGFFKFLAPSPNHPDYREEDSWIEELGFSEKEFRTAFDFIGVRYASKSEFLKADNKFIDSSGEERFYCSYHDKQKGLTWYFRNHQKVDEIIEKVIAAKPPKERKKASVTDHKASTVTAQGEVTVNSQRAVTELPFGQFCNCPRGSSTIYTENTTETTSEREEAPALEIKTITVEPELSQPEARSCDKVNSDNPTESLITVCPAQPQNSGADKISAAPSAVAKFDQRFMAAYVPDEKLGIYLQVWNQERPSACGEAFKMDSKLRAHLLELSKSYTAQEFAEAVIYIREATEEFYRKEKFTLFRFTSPLQSHVGDCFTKHHNAMKTDSAYRDRVLGNAPSMDLGRSCPDLVGVPMAQQKYEQAVTEYNKPKSWLEQRAEERMRKYQEESRRGQEQC</sequence>
<dbReference type="AlphaFoldDB" id="A0A139XBI5"/>
<dbReference type="RefSeq" id="WP_017742035.1">
    <property type="nucleotide sequence ID" value="NZ_KQ976354.1"/>
</dbReference>